<dbReference type="Proteomes" id="UP000094960">
    <property type="component" value="Chromosome"/>
</dbReference>
<feature type="compositionally biased region" description="Low complexity" evidence="1">
    <location>
        <begin position="55"/>
        <end position="73"/>
    </location>
</feature>
<proteinExistence type="predicted"/>
<gene>
    <name evidence="2" type="ORF">BFF78_20435</name>
</gene>
<sequence length="352" mass="37276">MSGTGRNRQHFGANGIRKGSTVQRAGIAKRTWTVVGATLALAAGGILTAPASQADDATPMTVTPAQTATPTTPGQSEIPGTTQTFDGDYVVVDGASMFAGNCFNAREVNVASRQYRDCGVERAALNITGHVLTEYDREHLFLGNDFNVRGGTINLAGGVYLGNRFVANTIIIEGDALFVGRNTFEGQVFVKDPNQIAGQIFRVDDMTTTHQSQVASRVRDLLRCTNTLLEPQVFGQLDTAGEFANPSMDGQVRIHNLIAAGGVNDEVGRCAQLLGEDDYAHFSAIATVDGPRNPAMTDGITHAELELFRDELTECSEQMRIASGQGPGAALAALLDCGQSKTVQGKPEASSP</sequence>
<dbReference type="KEGG" id="spun:BFF78_20435"/>
<protein>
    <submittedName>
        <fullName evidence="2">Uncharacterized protein</fullName>
    </submittedName>
</protein>
<reference evidence="3" key="1">
    <citation type="submission" date="2016-09" db="EMBL/GenBank/DDBJ databases">
        <title>Streptomyces puniciscabiei strain:TW1S1 Genome sequencing and assembly.</title>
        <authorList>
            <person name="Kim M.-K."/>
            <person name="Kim S.B."/>
        </authorList>
    </citation>
    <scope>NUCLEOTIDE SEQUENCE [LARGE SCALE GENOMIC DNA]</scope>
    <source>
        <strain evidence="3">TW1S1</strain>
    </source>
</reference>
<name>A0A1D7YBW9_9ACTN</name>
<evidence type="ECO:0000256" key="1">
    <source>
        <dbReference type="SAM" id="MobiDB-lite"/>
    </source>
</evidence>
<feature type="region of interest" description="Disordered" evidence="1">
    <location>
        <begin position="55"/>
        <end position="80"/>
    </location>
</feature>
<accession>A0A1D7YBW9</accession>
<dbReference type="EMBL" id="CP017248">
    <property type="protein sequence ID" value="AOR33118.1"/>
    <property type="molecule type" value="Genomic_DNA"/>
</dbReference>
<keyword evidence="3" id="KW-1185">Reference proteome</keyword>
<organism evidence="2 3">
    <name type="scientific">Streptomyces fodineus</name>
    <dbReference type="NCBI Taxonomy" id="1904616"/>
    <lineage>
        <taxon>Bacteria</taxon>
        <taxon>Bacillati</taxon>
        <taxon>Actinomycetota</taxon>
        <taxon>Actinomycetes</taxon>
        <taxon>Kitasatosporales</taxon>
        <taxon>Streptomycetaceae</taxon>
        <taxon>Streptomyces</taxon>
    </lineage>
</organism>
<evidence type="ECO:0000313" key="2">
    <source>
        <dbReference type="EMBL" id="AOR33118.1"/>
    </source>
</evidence>
<dbReference type="AlphaFoldDB" id="A0A1D7YBW9"/>
<evidence type="ECO:0000313" key="3">
    <source>
        <dbReference type="Proteomes" id="UP000094960"/>
    </source>
</evidence>